<accession>A0A4Q0T1T8</accession>
<dbReference type="InterPro" id="IPR009057">
    <property type="entry name" value="Homeodomain-like_sf"/>
</dbReference>
<feature type="domain" description="HTH araC/xylS-type" evidence="3">
    <location>
        <begin position="204"/>
        <end position="302"/>
    </location>
</feature>
<dbReference type="GO" id="GO:0043565">
    <property type="term" value="F:sequence-specific DNA binding"/>
    <property type="evidence" value="ECO:0007669"/>
    <property type="project" value="InterPro"/>
</dbReference>
<dbReference type="GO" id="GO:0003700">
    <property type="term" value="F:DNA-binding transcription factor activity"/>
    <property type="evidence" value="ECO:0007669"/>
    <property type="project" value="InterPro"/>
</dbReference>
<comment type="caution">
    <text evidence="4">The sequence shown here is derived from an EMBL/GenBank/DDBJ whole genome shotgun (WGS) entry which is preliminary data.</text>
</comment>
<evidence type="ECO:0000259" key="3">
    <source>
        <dbReference type="PROSITE" id="PS01124"/>
    </source>
</evidence>
<name>A0A4Q0T1T8_9BACT</name>
<dbReference type="PANTHER" id="PTHR43436">
    <property type="entry name" value="ARAC-FAMILY TRANSCRIPTIONAL REGULATOR"/>
    <property type="match status" value="1"/>
</dbReference>
<evidence type="ECO:0000313" key="5">
    <source>
        <dbReference type="Proteomes" id="UP000289437"/>
    </source>
</evidence>
<dbReference type="OrthoDB" id="34150at2"/>
<keyword evidence="2" id="KW-0804">Transcription</keyword>
<dbReference type="AlphaFoldDB" id="A0A4Q0T1T8"/>
<dbReference type="InterPro" id="IPR009594">
    <property type="entry name" value="Tscrpt_reg_HTH_AraC_N"/>
</dbReference>
<dbReference type="PANTHER" id="PTHR43436:SF1">
    <property type="entry name" value="TRANSCRIPTIONAL REGULATORY PROTEIN"/>
    <property type="match status" value="1"/>
</dbReference>
<dbReference type="Gene3D" id="1.10.10.60">
    <property type="entry name" value="Homeodomain-like"/>
    <property type="match status" value="2"/>
</dbReference>
<keyword evidence="1" id="KW-0805">Transcription regulation</keyword>
<evidence type="ECO:0000313" key="4">
    <source>
        <dbReference type="EMBL" id="RXH57615.1"/>
    </source>
</evidence>
<evidence type="ECO:0000256" key="1">
    <source>
        <dbReference type="ARBA" id="ARBA00023015"/>
    </source>
</evidence>
<dbReference type="Pfam" id="PF12833">
    <property type="entry name" value="HTH_18"/>
    <property type="match status" value="1"/>
</dbReference>
<dbReference type="RefSeq" id="WP_128911763.1">
    <property type="nucleotide sequence ID" value="NZ_RDSM01000001.1"/>
</dbReference>
<dbReference type="SUPFAM" id="SSF46689">
    <property type="entry name" value="Homeodomain-like"/>
    <property type="match status" value="2"/>
</dbReference>
<dbReference type="SMART" id="SM00342">
    <property type="entry name" value="HTH_ARAC"/>
    <property type="match status" value="1"/>
</dbReference>
<sequence length="310" mass="34897">MKGREESAEKILPELVQSLRQYTDSANGRDMVPTAIEGISILRSDRANRPALCLFKPALYLTLQGAKWATFGDKRYTFAVGQALMVAVDIPSRGTVTVASSKMPYLGLEIALDFAIMQEVAEEIQAGRTLSGKTEARGAFVLEVSRQILVCTLHAIRLLEYPEAVPILYPGIMREICYWLLTCPDGDRVRQMMIMANGHDRRIIQSVHTLRDKLREPIHVRDLVVAAHMSAATFHRQFKAVTGMTPVQYQKQLRLHEARRLMIFSNATVESGALEVGYASVSQFSREYSRLFGTSPRRDVSNWRRSRPVA</sequence>
<keyword evidence="5" id="KW-1185">Reference proteome</keyword>
<dbReference type="EMBL" id="RDSM01000001">
    <property type="protein sequence ID" value="RXH57615.1"/>
    <property type="molecule type" value="Genomic_DNA"/>
</dbReference>
<dbReference type="InterPro" id="IPR018060">
    <property type="entry name" value="HTH_AraC"/>
</dbReference>
<dbReference type="Proteomes" id="UP000289437">
    <property type="component" value="Unassembled WGS sequence"/>
</dbReference>
<protein>
    <submittedName>
        <fullName evidence="4">Transcriptional regulator, AraC family</fullName>
    </submittedName>
</protein>
<gene>
    <name evidence="4" type="ORF">GRAN_0925</name>
</gene>
<organism evidence="4 5">
    <name type="scientific">Granulicella sibirica</name>
    <dbReference type="NCBI Taxonomy" id="2479048"/>
    <lineage>
        <taxon>Bacteria</taxon>
        <taxon>Pseudomonadati</taxon>
        <taxon>Acidobacteriota</taxon>
        <taxon>Terriglobia</taxon>
        <taxon>Terriglobales</taxon>
        <taxon>Acidobacteriaceae</taxon>
        <taxon>Granulicella</taxon>
    </lineage>
</organism>
<evidence type="ECO:0000256" key="2">
    <source>
        <dbReference type="ARBA" id="ARBA00023163"/>
    </source>
</evidence>
<reference evidence="5" key="2">
    <citation type="submission" date="2019-02" db="EMBL/GenBank/DDBJ databases">
        <title>Granulicella sibirica sp. nov., a psychrotolerant acidobacterium isolated from an organic soil layer in forested tundra, West Siberia.</title>
        <authorList>
            <person name="Oshkin I.Y."/>
            <person name="Kulichevskaya I.S."/>
            <person name="Rijpstra W.I.C."/>
            <person name="Sinninghe Damste J.S."/>
            <person name="Rakitin A.L."/>
            <person name="Ravin N.V."/>
            <person name="Dedysh S.N."/>
        </authorList>
    </citation>
    <scope>NUCLEOTIDE SEQUENCE [LARGE SCALE GENOMIC DNA]</scope>
    <source>
        <strain evidence="5">AF10</strain>
    </source>
</reference>
<reference evidence="4 5" key="1">
    <citation type="submission" date="2018-11" db="EMBL/GenBank/DDBJ databases">
        <authorList>
            <person name="Mardanov A.V."/>
            <person name="Ravin N.V."/>
            <person name="Dedysh S.N."/>
        </authorList>
    </citation>
    <scope>NUCLEOTIDE SEQUENCE [LARGE SCALE GENOMIC DNA]</scope>
    <source>
        <strain evidence="4 5">AF10</strain>
    </source>
</reference>
<dbReference type="Pfam" id="PF06719">
    <property type="entry name" value="AraC_N"/>
    <property type="match status" value="1"/>
</dbReference>
<proteinExistence type="predicted"/>
<dbReference type="PROSITE" id="PS01124">
    <property type="entry name" value="HTH_ARAC_FAMILY_2"/>
    <property type="match status" value="1"/>
</dbReference>